<dbReference type="EMBL" id="AF479081">
    <property type="protein sequence ID" value="AAO49256.1"/>
    <property type="molecule type" value="Genomic_DNA"/>
</dbReference>
<dbReference type="AlphaFoldDB" id="Q800X1"/>
<dbReference type="Pfam" id="PF25890">
    <property type="entry name" value="BGLAP_C"/>
    <property type="match status" value="1"/>
</dbReference>
<protein>
    <recommendedName>
        <fullName evidence="3">Matrix Gla protein</fullName>
    </recommendedName>
</protein>
<keyword evidence="5" id="KW-0301">Gamma-carboxyglutamic acid</keyword>
<dbReference type="InterPro" id="IPR000294">
    <property type="entry name" value="GLA_domain"/>
</dbReference>
<evidence type="ECO:0000256" key="2">
    <source>
        <dbReference type="ARBA" id="ARBA00008850"/>
    </source>
</evidence>
<evidence type="ECO:0000313" key="15">
    <source>
        <dbReference type="Ensembl" id="ENSTNIP00000001057.1"/>
    </source>
</evidence>
<feature type="domain" description="Gla" evidence="13">
    <location>
        <begin position="58"/>
        <end position="104"/>
    </location>
</feature>
<dbReference type="GO" id="GO:0030154">
    <property type="term" value="P:cell differentiation"/>
    <property type="evidence" value="ECO:0007669"/>
    <property type="project" value="UniProtKB-KW"/>
</dbReference>
<keyword evidence="10" id="KW-1015">Disulfide bond</keyword>
<keyword evidence="4" id="KW-0217">Developmental protein</keyword>
<comment type="subcellular location">
    <subcellularLocation>
        <location evidence="1">Secreted</location>
    </subcellularLocation>
</comment>
<feature type="chain" id="PRO_5014107063" description="Matrix Gla protein" evidence="12">
    <location>
        <begin position="20"/>
        <end position="117"/>
    </location>
</feature>
<dbReference type="OMA" id="PRANRYN"/>
<evidence type="ECO:0000256" key="4">
    <source>
        <dbReference type="ARBA" id="ARBA00022473"/>
    </source>
</evidence>
<keyword evidence="16" id="KW-1185">Reference proteome</keyword>
<reference evidence="14" key="2">
    <citation type="journal article" date="2005" name="J. Biol. Chem.">
        <title>Evolution of matrix and bone gamma-carboxyglutamic acid proteins in vertebrates.</title>
        <authorList>
            <person name="Laize V."/>
            <person name="Martel P."/>
            <person name="Viegas C.S."/>
            <person name="Price P.A."/>
            <person name="Cancela M.L."/>
        </authorList>
    </citation>
    <scope>NUCLEOTIDE SEQUENCE</scope>
</reference>
<evidence type="ECO:0000313" key="16">
    <source>
        <dbReference type="Proteomes" id="UP000007303"/>
    </source>
</evidence>
<dbReference type="InterPro" id="IPR035972">
    <property type="entry name" value="GLA-like_dom_SF"/>
</dbReference>
<keyword evidence="9" id="KW-0892">Osteogenesis</keyword>
<evidence type="ECO:0000259" key="13">
    <source>
        <dbReference type="PROSITE" id="PS50998"/>
    </source>
</evidence>
<keyword evidence="11" id="KW-0891">Chondrogenesis</keyword>
<dbReference type="GO" id="GO:0051216">
    <property type="term" value="P:cartilage development"/>
    <property type="evidence" value="ECO:0007669"/>
    <property type="project" value="UniProtKB-KW"/>
</dbReference>
<dbReference type="PROSITE" id="PS50998">
    <property type="entry name" value="GLA_2"/>
    <property type="match status" value="1"/>
</dbReference>
<evidence type="ECO:0000256" key="7">
    <source>
        <dbReference type="ARBA" id="ARBA00022553"/>
    </source>
</evidence>
<evidence type="ECO:0000256" key="10">
    <source>
        <dbReference type="ARBA" id="ARBA00023157"/>
    </source>
</evidence>
<dbReference type="Proteomes" id="UP000007303">
    <property type="component" value="Unassembled WGS sequence"/>
</dbReference>
<reference evidence="15" key="3">
    <citation type="submission" date="2025-05" db="UniProtKB">
        <authorList>
            <consortium name="Ensembl"/>
        </authorList>
    </citation>
    <scope>IDENTIFICATION</scope>
</reference>
<evidence type="ECO:0000256" key="12">
    <source>
        <dbReference type="SAM" id="SignalP"/>
    </source>
</evidence>
<comment type="similarity">
    <text evidence="2">Belongs to the osteocalcin/matrix Gla protein family.</text>
</comment>
<dbReference type="GeneTree" id="ENSGT00390000003753"/>
<evidence type="ECO:0000256" key="1">
    <source>
        <dbReference type="ARBA" id="ARBA00004613"/>
    </source>
</evidence>
<evidence type="ECO:0000256" key="9">
    <source>
        <dbReference type="ARBA" id="ARBA00022855"/>
    </source>
</evidence>
<dbReference type="Ensembl" id="ENSTNIT00000000878.1">
    <property type="protein sequence ID" value="ENSTNIP00000001057.1"/>
    <property type="gene ID" value="ENSTNIG00000001492.1"/>
</dbReference>
<keyword evidence="6" id="KW-0964">Secreted</keyword>
<dbReference type="SUPFAM" id="SSF57630">
    <property type="entry name" value="GLA-domain"/>
    <property type="match status" value="1"/>
</dbReference>
<dbReference type="STRING" id="99883.ENSTNIP00000001057"/>
<sequence>MRSPLQVVVFCFAICLCVCYDDSDESSESLEDLLLPPNQANAFIVPRRGSVYGHTSQGGFRQSSFRRRIKSPLELHAETCEDYFPCRLYAFRHGFRQAYRRYFGFQNRPHRPAMIHR</sequence>
<organism evidence="14">
    <name type="scientific">Tetraodon nigroviridis</name>
    <name type="common">Spotted green pufferfish</name>
    <name type="synonym">Chelonodon nigroviridis</name>
    <dbReference type="NCBI Taxonomy" id="99883"/>
    <lineage>
        <taxon>Eukaryota</taxon>
        <taxon>Metazoa</taxon>
        <taxon>Chordata</taxon>
        <taxon>Craniata</taxon>
        <taxon>Vertebrata</taxon>
        <taxon>Euteleostomi</taxon>
        <taxon>Actinopterygii</taxon>
        <taxon>Neopterygii</taxon>
        <taxon>Teleostei</taxon>
        <taxon>Neoteleostei</taxon>
        <taxon>Acanthomorphata</taxon>
        <taxon>Eupercaria</taxon>
        <taxon>Tetraodontiformes</taxon>
        <taxon>Tetradontoidea</taxon>
        <taxon>Tetraodontidae</taxon>
        <taxon>Tetraodon</taxon>
    </lineage>
</organism>
<dbReference type="GO" id="GO:0001503">
    <property type="term" value="P:ossification"/>
    <property type="evidence" value="ECO:0007669"/>
    <property type="project" value="UniProtKB-KW"/>
</dbReference>
<dbReference type="GO" id="GO:0005576">
    <property type="term" value="C:extracellular region"/>
    <property type="evidence" value="ECO:0007669"/>
    <property type="project" value="UniProtKB-SubCell"/>
</dbReference>
<dbReference type="PANTHER" id="PTHR10109:SF0">
    <property type="entry name" value="MATRIX GLA PROTEIN"/>
    <property type="match status" value="1"/>
</dbReference>
<keyword evidence="8" id="KW-0221">Differentiation</keyword>
<dbReference type="InterPro" id="IPR027118">
    <property type="entry name" value="MGP"/>
</dbReference>
<evidence type="ECO:0000313" key="14">
    <source>
        <dbReference type="EMBL" id="AAO49256.1"/>
    </source>
</evidence>
<reference evidence="16" key="1">
    <citation type="journal article" date="2004" name="Nature">
        <title>Genome duplication in the teleost fish Tetraodon nigroviridis reveals the early vertebrate proto-karyotype.</title>
        <authorList>
            <person name="Jaillon O."/>
            <person name="Aury J.-M."/>
            <person name="Brunet F."/>
            <person name="Petit J.-L."/>
            <person name="Stange-Thomann N."/>
            <person name="Mauceli E."/>
            <person name="Bouneau L."/>
            <person name="Fischer C."/>
            <person name="Ozouf-Costaz C."/>
            <person name="Bernot A."/>
            <person name="Nicaud S."/>
            <person name="Jaffe D."/>
            <person name="Fisher S."/>
            <person name="Lutfalla G."/>
            <person name="Dossat C."/>
            <person name="Segurens B."/>
            <person name="Dasilva C."/>
            <person name="Salanoubat M."/>
            <person name="Levy M."/>
            <person name="Boudet N."/>
            <person name="Castellano S."/>
            <person name="Anthouard V."/>
            <person name="Jubin C."/>
            <person name="Castelli V."/>
            <person name="Katinka M."/>
            <person name="Vacherie B."/>
            <person name="Biemont C."/>
            <person name="Skalli Z."/>
            <person name="Cattolico L."/>
            <person name="Poulain J."/>
            <person name="De Berardinis V."/>
            <person name="Cruaud C."/>
            <person name="Duprat S."/>
            <person name="Brottier P."/>
            <person name="Coutanceau J.-P."/>
            <person name="Gouzy J."/>
            <person name="Parra G."/>
            <person name="Lardier G."/>
            <person name="Chapple C."/>
            <person name="McKernan K.J."/>
            <person name="McEwan P."/>
            <person name="Bosak S."/>
            <person name="Kellis M."/>
            <person name="Volff J.-N."/>
            <person name="Guigo R."/>
            <person name="Zody M.C."/>
            <person name="Mesirov J."/>
            <person name="Lindblad-Toh K."/>
            <person name="Birren B."/>
            <person name="Nusbaum C."/>
            <person name="Kahn D."/>
            <person name="Robinson-Rechavi M."/>
            <person name="Laudet V."/>
            <person name="Schachter V."/>
            <person name="Quetier F."/>
            <person name="Saurin W."/>
            <person name="Scarpelli C."/>
            <person name="Wincker P."/>
            <person name="Lander E.S."/>
            <person name="Weissenbach J."/>
            <person name="Roest Crollius H."/>
        </authorList>
    </citation>
    <scope>NUCLEOTIDE SEQUENCE [LARGE SCALE GENOMIC DNA]</scope>
</reference>
<feature type="signal peptide" evidence="12">
    <location>
        <begin position="1"/>
        <end position="19"/>
    </location>
</feature>
<evidence type="ECO:0000256" key="11">
    <source>
        <dbReference type="ARBA" id="ARBA00023188"/>
    </source>
</evidence>
<evidence type="ECO:0000256" key="3">
    <source>
        <dbReference type="ARBA" id="ARBA00017145"/>
    </source>
</evidence>
<dbReference type="HOGENOM" id="CLU_177119_0_0_1"/>
<dbReference type="GO" id="GO:0005509">
    <property type="term" value="F:calcium ion binding"/>
    <property type="evidence" value="ECO:0007669"/>
    <property type="project" value="InterPro"/>
</dbReference>
<dbReference type="GO" id="GO:0031012">
    <property type="term" value="C:extracellular matrix"/>
    <property type="evidence" value="ECO:0007669"/>
    <property type="project" value="InterPro"/>
</dbReference>
<evidence type="ECO:0000256" key="8">
    <source>
        <dbReference type="ARBA" id="ARBA00022782"/>
    </source>
</evidence>
<name>Q800X1_TETNG</name>
<keyword evidence="12" id="KW-0732">Signal</keyword>
<dbReference type="PANTHER" id="PTHR10109">
    <property type="entry name" value="MATRIX GLA PROTEIN"/>
    <property type="match status" value="1"/>
</dbReference>
<evidence type="ECO:0000256" key="5">
    <source>
        <dbReference type="ARBA" id="ARBA00022479"/>
    </source>
</evidence>
<keyword evidence="7" id="KW-0597">Phosphoprotein</keyword>
<dbReference type="InterPro" id="IPR058704">
    <property type="entry name" value="BGLAP-like_C"/>
</dbReference>
<accession>Q800X1</accession>
<evidence type="ECO:0000256" key="6">
    <source>
        <dbReference type="ARBA" id="ARBA00022525"/>
    </source>
</evidence>
<proteinExistence type="inferred from homology"/>